<evidence type="ECO:0000313" key="6">
    <source>
        <dbReference type="EMBL" id="SPO39334.1"/>
    </source>
</evidence>
<feature type="compositionally biased region" description="Gly residues" evidence="4">
    <location>
        <begin position="980"/>
        <end position="995"/>
    </location>
</feature>
<evidence type="ECO:0000259" key="5">
    <source>
        <dbReference type="Pfam" id="PF05843"/>
    </source>
</evidence>
<reference evidence="6 7" key="1">
    <citation type="submission" date="2018-03" db="EMBL/GenBank/DDBJ databases">
        <authorList>
            <person name="Guldener U."/>
        </authorList>
    </citation>
    <scope>NUCLEOTIDE SEQUENCE [LARGE SCALE GENOMIC DNA]</scope>
    <source>
        <strain evidence="6 7">DAOM196992</strain>
    </source>
</reference>
<evidence type="ECO:0000256" key="1">
    <source>
        <dbReference type="ARBA" id="ARBA00022737"/>
    </source>
</evidence>
<keyword evidence="2 3" id="KW-0539">Nucleus</keyword>
<evidence type="ECO:0000256" key="4">
    <source>
        <dbReference type="SAM" id="MobiDB-lite"/>
    </source>
</evidence>
<dbReference type="OrthoDB" id="26282at2759"/>
<keyword evidence="3" id="KW-0963">Cytoplasm</keyword>
<name>A0A5C3F4A0_9BASI</name>
<keyword evidence="1" id="KW-0677">Repeat</keyword>
<feature type="region of interest" description="Disordered" evidence="4">
    <location>
        <begin position="885"/>
        <end position="1024"/>
    </location>
</feature>
<feature type="domain" description="Suppressor of forked" evidence="5">
    <location>
        <begin position="261"/>
        <end position="868"/>
    </location>
</feature>
<feature type="compositionally biased region" description="Basic and acidic residues" evidence="4">
    <location>
        <begin position="899"/>
        <end position="919"/>
    </location>
</feature>
<keyword evidence="3" id="KW-0507">mRNA processing</keyword>
<dbReference type="InterPro" id="IPR011990">
    <property type="entry name" value="TPR-like_helical_dom_sf"/>
</dbReference>
<feature type="compositionally biased region" description="Pro residues" evidence="4">
    <location>
        <begin position="1011"/>
        <end position="1020"/>
    </location>
</feature>
<accession>A0A5C3F4A0</accession>
<feature type="compositionally biased region" description="Gly residues" evidence="4">
    <location>
        <begin position="1084"/>
        <end position="1096"/>
    </location>
</feature>
<evidence type="ECO:0000313" key="7">
    <source>
        <dbReference type="Proteomes" id="UP000323386"/>
    </source>
</evidence>
<dbReference type="InterPro" id="IPR045243">
    <property type="entry name" value="Rna14-like"/>
</dbReference>
<dbReference type="InterPro" id="IPR008847">
    <property type="entry name" value="Suf"/>
</dbReference>
<organism evidence="6 7">
    <name type="scientific">Pseudozyma flocculosa</name>
    <dbReference type="NCBI Taxonomy" id="84751"/>
    <lineage>
        <taxon>Eukaryota</taxon>
        <taxon>Fungi</taxon>
        <taxon>Dikarya</taxon>
        <taxon>Basidiomycota</taxon>
        <taxon>Ustilaginomycotina</taxon>
        <taxon>Ustilaginomycetes</taxon>
        <taxon>Ustilaginales</taxon>
        <taxon>Ustilaginaceae</taxon>
        <taxon>Pseudozyma</taxon>
    </lineage>
</organism>
<dbReference type="SUPFAM" id="SSF48452">
    <property type="entry name" value="TPR-like"/>
    <property type="match status" value="2"/>
</dbReference>
<dbReference type="GO" id="GO:0180010">
    <property type="term" value="P:co-transcriptional mRNA 3'-end processing, cleavage and polyadenylation pathway"/>
    <property type="evidence" value="ECO:0007669"/>
    <property type="project" value="UniProtKB-UniRule"/>
</dbReference>
<feature type="compositionally biased region" description="Low complexity" evidence="4">
    <location>
        <begin position="14"/>
        <end position="39"/>
    </location>
</feature>
<evidence type="ECO:0000256" key="3">
    <source>
        <dbReference type="RuleBase" id="RU369035"/>
    </source>
</evidence>
<dbReference type="SMART" id="SM00386">
    <property type="entry name" value="HAT"/>
    <property type="match status" value="8"/>
</dbReference>
<dbReference type="Pfam" id="PF05843">
    <property type="entry name" value="Suf"/>
    <property type="match status" value="1"/>
</dbReference>
<dbReference type="Gene3D" id="1.25.40.10">
    <property type="entry name" value="Tetratricopeptide repeat domain"/>
    <property type="match status" value="1"/>
</dbReference>
<feature type="compositionally biased region" description="Low complexity" evidence="4">
    <location>
        <begin position="955"/>
        <end position="965"/>
    </location>
</feature>
<dbReference type="Proteomes" id="UP000323386">
    <property type="component" value="Unassembled WGS sequence"/>
</dbReference>
<feature type="compositionally biased region" description="Basic residues" evidence="4">
    <location>
        <begin position="1097"/>
        <end position="1107"/>
    </location>
</feature>
<evidence type="ECO:0000256" key="2">
    <source>
        <dbReference type="ARBA" id="ARBA00023242"/>
    </source>
</evidence>
<comment type="function">
    <text evidence="3">Component of the cleavage factor IA (CFIA) complex, which is involved in the endonucleolytic cleavage during polyadenylation-dependent pre-mRNA 3'-end formation.</text>
</comment>
<proteinExistence type="predicted"/>
<dbReference type="EMBL" id="OOIP01000014">
    <property type="protein sequence ID" value="SPO39334.1"/>
    <property type="molecule type" value="Genomic_DNA"/>
</dbReference>
<protein>
    <recommendedName>
        <fullName evidence="3">mRNA 3'-end-processing protein RNA14</fullName>
    </recommendedName>
</protein>
<comment type="subcellular location">
    <subcellularLocation>
        <location evidence="3">Nucleus</location>
    </subcellularLocation>
    <subcellularLocation>
        <location evidence="3">Cytoplasm</location>
    </subcellularLocation>
    <text evidence="3">Nucleus and/or cytoplasm.</text>
</comment>
<dbReference type="AlphaFoldDB" id="A0A5C3F4A0"/>
<dbReference type="GO" id="GO:0003729">
    <property type="term" value="F:mRNA binding"/>
    <property type="evidence" value="ECO:0007669"/>
    <property type="project" value="TreeGrafter"/>
</dbReference>
<feature type="compositionally biased region" description="Gly residues" evidence="4">
    <location>
        <begin position="924"/>
        <end position="941"/>
    </location>
</feature>
<feature type="compositionally biased region" description="Low complexity" evidence="4">
    <location>
        <begin position="180"/>
        <end position="200"/>
    </location>
</feature>
<gene>
    <name evidence="6" type="ORF">PSFLO_04815</name>
</gene>
<feature type="compositionally biased region" description="Low complexity" evidence="4">
    <location>
        <begin position="49"/>
        <end position="62"/>
    </location>
</feature>
<dbReference type="InterPro" id="IPR003107">
    <property type="entry name" value="HAT"/>
</dbReference>
<feature type="compositionally biased region" description="Basic and acidic residues" evidence="4">
    <location>
        <begin position="672"/>
        <end position="695"/>
    </location>
</feature>
<feature type="region of interest" description="Disordered" evidence="4">
    <location>
        <begin position="1"/>
        <end position="263"/>
    </location>
</feature>
<dbReference type="PANTHER" id="PTHR19980">
    <property type="entry name" value="RNA CLEAVAGE STIMULATION FACTOR"/>
    <property type="match status" value="1"/>
</dbReference>
<sequence length="1107" mass="118807">MREEVEQEPDTYVAPEQQPAPAAEPAAEADAASAPAAEIAESEEKTAETDQAAPDAPQAPDESGANPDAPVHADGDAAAAAGGGETNSGQADAEVDAEVDADADADGEAEMDVGGDDGAPEPAQEAPASLPDSTAAATSTAPAATVDASGDATMATTTTTTATEDQQAQETRQELATEVPASMAPQPPSATATSNPTSTPGSEASVLGKRPTPSSTATAPTTTSTATPPAPTRATAMAIPTAPAAMRSSQSQTQTQMTAGDRKKMLEERVRNEPRDGEAWLALIEEAQNREDMDDTRRLYDGFFKTFPSQGRQWIAYADLELAHSNFAQVEAIFTRCLRSTPSVDLWKFYLSYTRRVNPLPPPSGADEDGPREQARRVLEGAYEFALKHTGMDKDSGPIWMDYISLIKEREARGGWKEGQKMDDLRRVYQRAVSVPVANVEAIWKDYDAYENGLNKLTAKKFLAERSPAYMTARRVLRELKARSDNLARPLLPRIPVWTTAPVSGDAAGGGAAWEKERAQVEAWKQYLKWEESNPLLLEDLAAHQARVLSAYRKATMFMRFYPEIWYMASLFLSSVDRQDEAAEWLKEGIEACPGSFLLPFAYVELCEIRKTTADCGAVFDALLEHIHAKIDARKSQLEQTLRAIDTEAELERAQAAAKRVDEGDGDVDIDGEQRELERKVDEQRQAKKAQCEEASRPEIEGLKEAAALVWIKYMHFHRRTGGIRPTRTVFGRARKSPHCTWQVFEASALMEYHCSKDAGVATKVFELALKTFGQDEAFVARYLDFLISINDDSNARALFERTIGTFPPERARPIWDRWADYEYSFGDTAAIQRLESRLSEVYPDEPKVKRFVDRNSYMDLDMIGPRDLGFQASVAGASAAERAVEVSKGAADEASDTGPRRKTMEEMKRLAAESRPDDTSGSWAGGAKGAGAQAGAGAGGPPAAKRAKIGARDSASPGPSAASGWRTVPPPREGPGSIPSGGGPGGAGKGFGGGPAPPTGPSGRFGGNNGPPPPPPPQGPRDVFAELPEAVLFFMDILPNAKSFDGPTFKPDDLMECLRHANVPMAQPNFGPPGGRFGGPGPGGFGGGGGGGFGRRGGRGGRMGRR</sequence>
<feature type="compositionally biased region" description="Low complexity" evidence="4">
    <location>
        <begin position="126"/>
        <end position="170"/>
    </location>
</feature>
<dbReference type="GO" id="GO:0005737">
    <property type="term" value="C:cytoplasm"/>
    <property type="evidence" value="ECO:0007669"/>
    <property type="project" value="UniProtKB-SubCell"/>
</dbReference>
<feature type="compositionally biased region" description="Acidic residues" evidence="4">
    <location>
        <begin position="93"/>
        <end position="119"/>
    </location>
</feature>
<feature type="region of interest" description="Disordered" evidence="4">
    <location>
        <begin position="657"/>
        <end position="695"/>
    </location>
</feature>
<dbReference type="PANTHER" id="PTHR19980:SF0">
    <property type="entry name" value="CLEAVAGE STIMULATION FACTOR SUBUNIT 3"/>
    <property type="match status" value="1"/>
</dbReference>
<feature type="compositionally biased region" description="Low complexity" evidence="4">
    <location>
        <begin position="211"/>
        <end position="258"/>
    </location>
</feature>
<dbReference type="GO" id="GO:0005634">
    <property type="term" value="C:nucleus"/>
    <property type="evidence" value="ECO:0007669"/>
    <property type="project" value="UniProtKB-SubCell"/>
</dbReference>
<keyword evidence="7" id="KW-1185">Reference proteome</keyword>
<feature type="region of interest" description="Disordered" evidence="4">
    <location>
        <begin position="1084"/>
        <end position="1107"/>
    </location>
</feature>